<keyword evidence="4" id="KW-1185">Reference proteome</keyword>
<name>A0ABS3W4Y3_9BACL</name>
<proteinExistence type="predicted"/>
<dbReference type="InterPro" id="IPR000534">
    <property type="entry name" value="Semialdehyde_DH_NAD-bd"/>
</dbReference>
<evidence type="ECO:0000256" key="1">
    <source>
        <dbReference type="ARBA" id="ARBA00023002"/>
    </source>
</evidence>
<evidence type="ECO:0000259" key="2">
    <source>
        <dbReference type="SMART" id="SM00859"/>
    </source>
</evidence>
<dbReference type="InterPro" id="IPR028939">
    <property type="entry name" value="P5C_Rdtase_cat_N"/>
</dbReference>
<sequence>MKIAIVGTGHIGSNLARIFARNKHEISIANSSNSQALRDLAAEIGATPAAVQDVAKGADVVILSIPQKRAADLPAGFLDHAAPGAVVVDTGNYYPLHRDGLIAPIEQGMPESRWVEQQIKRPVIKAFNATNWYNLTQEIQSLTPTRFALPVSGDDAAAKEIVFRLVTEAGFDPVDAGGLDESWRQQPGTPAYCTDLGVEAMRQALSAAAKERKPESSAIRATEEERKAAQETQIAFYQSFDNAIQLLMAANQWTEAAATQRLVAQFMAGKHSIGDIFAYVFEHKRLLD</sequence>
<dbReference type="PANTHER" id="PTHR14239">
    <property type="entry name" value="DUDULIN-RELATED"/>
    <property type="match status" value="1"/>
</dbReference>
<gene>
    <name evidence="3" type="ORF">I8J29_04135</name>
</gene>
<dbReference type="RefSeq" id="WP_208846407.1">
    <property type="nucleotide sequence ID" value="NZ_JAGGDJ010000002.1"/>
</dbReference>
<dbReference type="Gene3D" id="3.40.50.720">
    <property type="entry name" value="NAD(P)-binding Rossmann-like Domain"/>
    <property type="match status" value="1"/>
</dbReference>
<keyword evidence="1" id="KW-0560">Oxidoreductase</keyword>
<dbReference type="InterPro" id="IPR051267">
    <property type="entry name" value="STEAP_metalloreductase"/>
</dbReference>
<dbReference type="Pfam" id="PF03807">
    <property type="entry name" value="F420_oxidored"/>
    <property type="match status" value="1"/>
</dbReference>
<evidence type="ECO:0000313" key="4">
    <source>
        <dbReference type="Proteomes" id="UP000670947"/>
    </source>
</evidence>
<comment type="caution">
    <text evidence="3">The sequence shown here is derived from an EMBL/GenBank/DDBJ whole genome shotgun (WGS) entry which is preliminary data.</text>
</comment>
<dbReference type="Proteomes" id="UP000670947">
    <property type="component" value="Unassembled WGS sequence"/>
</dbReference>
<accession>A0ABS3W4Y3</accession>
<reference evidence="3 4" key="1">
    <citation type="submission" date="2021-03" db="EMBL/GenBank/DDBJ databases">
        <title>Paenibacillus artemisicola MWE-103 whole genome sequence.</title>
        <authorList>
            <person name="Ham Y.J."/>
        </authorList>
    </citation>
    <scope>NUCLEOTIDE SEQUENCE [LARGE SCALE GENOMIC DNA]</scope>
    <source>
        <strain evidence="3 4">MWE-103</strain>
    </source>
</reference>
<dbReference type="PANTHER" id="PTHR14239:SF10">
    <property type="entry name" value="REDUCTASE"/>
    <property type="match status" value="1"/>
</dbReference>
<evidence type="ECO:0000313" key="3">
    <source>
        <dbReference type="EMBL" id="MBO7743370.1"/>
    </source>
</evidence>
<dbReference type="SUPFAM" id="SSF51735">
    <property type="entry name" value="NAD(P)-binding Rossmann-fold domains"/>
    <property type="match status" value="1"/>
</dbReference>
<dbReference type="InterPro" id="IPR036291">
    <property type="entry name" value="NAD(P)-bd_dom_sf"/>
</dbReference>
<organism evidence="3 4">
    <name type="scientific">Paenibacillus artemisiicola</name>
    <dbReference type="NCBI Taxonomy" id="1172618"/>
    <lineage>
        <taxon>Bacteria</taxon>
        <taxon>Bacillati</taxon>
        <taxon>Bacillota</taxon>
        <taxon>Bacilli</taxon>
        <taxon>Bacillales</taxon>
        <taxon>Paenibacillaceae</taxon>
        <taxon>Paenibacillus</taxon>
    </lineage>
</organism>
<protein>
    <submittedName>
        <fullName evidence="3">NAD(P)-binding domain-containing protein</fullName>
    </submittedName>
</protein>
<dbReference type="SMART" id="SM00859">
    <property type="entry name" value="Semialdhyde_dh"/>
    <property type="match status" value="1"/>
</dbReference>
<feature type="domain" description="Semialdehyde dehydrogenase NAD-binding" evidence="2">
    <location>
        <begin position="2"/>
        <end position="122"/>
    </location>
</feature>
<dbReference type="EMBL" id="JAGGDJ010000002">
    <property type="protein sequence ID" value="MBO7743370.1"/>
    <property type="molecule type" value="Genomic_DNA"/>
</dbReference>